<feature type="transmembrane region" description="Helical" evidence="1">
    <location>
        <begin position="33"/>
        <end position="54"/>
    </location>
</feature>
<feature type="transmembrane region" description="Helical" evidence="1">
    <location>
        <begin position="121"/>
        <end position="140"/>
    </location>
</feature>
<organism evidence="2 3">
    <name type="scientific">Bacteroides helcogenes (strain ATCC 35417 / DSM 20613 / JCM 6297 / CCUG 15421 / P 36-108)</name>
    <dbReference type="NCBI Taxonomy" id="693979"/>
    <lineage>
        <taxon>Bacteria</taxon>
        <taxon>Pseudomonadati</taxon>
        <taxon>Bacteroidota</taxon>
        <taxon>Bacteroidia</taxon>
        <taxon>Bacteroidales</taxon>
        <taxon>Bacteroidaceae</taxon>
        <taxon>Bacteroides</taxon>
    </lineage>
</organism>
<dbReference type="PATRIC" id="fig|693979.3.peg.1660"/>
<keyword evidence="3" id="KW-1185">Reference proteome</keyword>
<evidence type="ECO:0000256" key="1">
    <source>
        <dbReference type="SAM" id="Phobius"/>
    </source>
</evidence>
<name>E6SW98_BACT6</name>
<dbReference type="Proteomes" id="UP000008630">
    <property type="component" value="Chromosome"/>
</dbReference>
<proteinExistence type="predicted"/>
<dbReference type="HOGENOM" id="CLU_090570_0_0_10"/>
<sequence length="203" mass="23059">MEDKRLNEKESLELIAQMIQNTRKNLDAGSGNMFLLWGYVSALIALVVFAGVYFTKNPVWMWGFWGIPVVGYTLSYFLLWKQQKPVRTYVDKVLADAWKYLGVLCMVFVVGATYTNTFETILPLCAILLSVGSIFTGAVIRQTSFFALPGLGVVLGMNMFFDVWDKTASYFILLEFALVVIFSMIIPGHILNNKVRKEIKNRK</sequence>
<feature type="transmembrane region" description="Helical" evidence="1">
    <location>
        <begin position="145"/>
        <end position="164"/>
    </location>
</feature>
<feature type="transmembrane region" description="Helical" evidence="1">
    <location>
        <begin position="60"/>
        <end position="79"/>
    </location>
</feature>
<keyword evidence="1" id="KW-0472">Membrane</keyword>
<reference evidence="2 3" key="2">
    <citation type="journal article" date="2011" name="Stand. Genomic Sci.">
        <title>Complete genome sequence of Bacteroides helcogenes type strain (P 36-108).</title>
        <authorList>
            <person name="Pati A."/>
            <person name="Gronow S."/>
            <person name="Zeytun A."/>
            <person name="Lapidus A."/>
            <person name="Nolan M."/>
            <person name="Hammon N."/>
            <person name="Deshpande S."/>
            <person name="Cheng J.F."/>
            <person name="Tapia R."/>
            <person name="Han C."/>
            <person name="Goodwin L."/>
            <person name="Pitluck S."/>
            <person name="Liolios K."/>
            <person name="Pagani I."/>
            <person name="Ivanova N."/>
            <person name="Mavromatis K."/>
            <person name="Chen A."/>
            <person name="Palaniappan K."/>
            <person name="Land M."/>
            <person name="Hauser L."/>
            <person name="Chang Y.J."/>
            <person name="Jeffries C.D."/>
            <person name="Detter J.C."/>
            <person name="Brambilla E."/>
            <person name="Rohde M."/>
            <person name="Goker M."/>
            <person name="Woyke T."/>
            <person name="Bristow J."/>
            <person name="Eisen J.A."/>
            <person name="Markowitz V."/>
            <person name="Hugenholtz P."/>
            <person name="Kyrpides N.C."/>
            <person name="Klenk H.P."/>
            <person name="Lucas S."/>
        </authorList>
    </citation>
    <scope>NUCLEOTIDE SEQUENCE [LARGE SCALE GENOMIC DNA]</scope>
    <source>
        <strain evidence="3">ATCC 35417 / DSM 20613 / JCM 6297 / CCUG 15421 / P 36-108</strain>
    </source>
</reference>
<reference key="1">
    <citation type="submission" date="2010-11" db="EMBL/GenBank/DDBJ databases">
        <title>The complete genome of Bacteroides helcogenes P 36-108.</title>
        <authorList>
            <consortium name="US DOE Joint Genome Institute (JGI-PGF)"/>
            <person name="Lucas S."/>
            <person name="Copeland A."/>
            <person name="Lapidus A."/>
            <person name="Bruce D."/>
            <person name="Goodwin L."/>
            <person name="Pitluck S."/>
            <person name="Kyrpides N."/>
            <person name="Mavromatis K."/>
            <person name="Ivanova N."/>
            <person name="Zeytun A."/>
            <person name="Brettin T."/>
            <person name="Detter J.C."/>
            <person name="Tapia R."/>
            <person name="Han C."/>
            <person name="Land M."/>
            <person name="Hauser L."/>
            <person name="Markowitz V."/>
            <person name="Cheng J.-F."/>
            <person name="Hugenholtz P."/>
            <person name="Woyke T."/>
            <person name="Wu D."/>
            <person name="Gronow S."/>
            <person name="Wellnitz S."/>
            <person name="Brambilla E."/>
            <person name="Klenk H.-P."/>
            <person name="Eisen J.A."/>
        </authorList>
    </citation>
    <scope>NUCLEOTIDE SEQUENCE</scope>
    <source>
        <strain>P 36-108</strain>
    </source>
</reference>
<dbReference type="EMBL" id="CP002352">
    <property type="protein sequence ID" value="ADV43573.1"/>
    <property type="molecule type" value="Genomic_DNA"/>
</dbReference>
<keyword evidence="1" id="KW-0812">Transmembrane</keyword>
<keyword evidence="1" id="KW-1133">Transmembrane helix</keyword>
<feature type="transmembrane region" description="Helical" evidence="1">
    <location>
        <begin position="100"/>
        <end position="115"/>
    </location>
</feature>
<protein>
    <recommendedName>
        <fullName evidence="4">Transmembrane protein</fullName>
    </recommendedName>
</protein>
<dbReference type="OrthoDB" id="1096547at2"/>
<dbReference type="eggNOG" id="ENOG502ZSWC">
    <property type="taxonomic scope" value="Bacteria"/>
</dbReference>
<evidence type="ECO:0008006" key="4">
    <source>
        <dbReference type="Google" id="ProtNLM"/>
    </source>
</evidence>
<gene>
    <name evidence="2" type="ordered locus">Bache_1568</name>
</gene>
<dbReference type="AlphaFoldDB" id="E6SW98"/>
<dbReference type="STRING" id="693979.Bache_1568"/>
<dbReference type="RefSeq" id="WP_013547167.1">
    <property type="nucleotide sequence ID" value="NC_014933.1"/>
</dbReference>
<dbReference type="KEGG" id="bhl:Bache_1568"/>
<accession>E6SW98</accession>
<feature type="transmembrane region" description="Helical" evidence="1">
    <location>
        <begin position="170"/>
        <end position="192"/>
    </location>
</feature>
<evidence type="ECO:0000313" key="2">
    <source>
        <dbReference type="EMBL" id="ADV43573.1"/>
    </source>
</evidence>
<evidence type="ECO:0000313" key="3">
    <source>
        <dbReference type="Proteomes" id="UP000008630"/>
    </source>
</evidence>